<dbReference type="AlphaFoldDB" id="A0A2M7QCG3"/>
<accession>A0A2M7QCG3</accession>
<comment type="caution">
    <text evidence="1">The sequence shown here is derived from an EMBL/GenBank/DDBJ whole genome shotgun (WGS) entry which is preliminary data.</text>
</comment>
<sequence length="100" mass="11502">MQQINKNHLSAKNPLVVIGFAEPSLVFYLNTKDVLFVESGDAASIVQNNPGSMLLLDQENFKQIVENKPQFALLDRTKGYNYSKGKWVELYLVRYNYYPI</sequence>
<proteinExistence type="predicted"/>
<protein>
    <submittedName>
        <fullName evidence="1">Uncharacterized protein</fullName>
    </submittedName>
</protein>
<gene>
    <name evidence="1" type="ORF">COY90_05320</name>
</gene>
<dbReference type="EMBL" id="PFLF01000113">
    <property type="protein sequence ID" value="PIY68550.1"/>
    <property type="molecule type" value="Genomic_DNA"/>
</dbReference>
<reference evidence="2" key="1">
    <citation type="submission" date="2017-09" db="EMBL/GenBank/DDBJ databases">
        <title>Depth-based differentiation of microbial function through sediment-hosted aquifers and enrichment of novel symbionts in the deep terrestrial subsurface.</title>
        <authorList>
            <person name="Probst A.J."/>
            <person name="Ladd B."/>
            <person name="Jarett J.K."/>
            <person name="Geller-Mcgrath D.E."/>
            <person name="Sieber C.M.K."/>
            <person name="Emerson J.B."/>
            <person name="Anantharaman K."/>
            <person name="Thomas B.C."/>
            <person name="Malmstrom R."/>
            <person name="Stieglmeier M."/>
            <person name="Klingl A."/>
            <person name="Woyke T."/>
            <person name="Ryan C.M."/>
            <person name="Banfield J.F."/>
        </authorList>
    </citation>
    <scope>NUCLEOTIDE SEQUENCE [LARGE SCALE GENOMIC DNA]</scope>
</reference>
<dbReference type="Proteomes" id="UP000230108">
    <property type="component" value="Unassembled WGS sequence"/>
</dbReference>
<name>A0A2M7QCG3_9BACT</name>
<evidence type="ECO:0000313" key="1">
    <source>
        <dbReference type="EMBL" id="PIY68550.1"/>
    </source>
</evidence>
<evidence type="ECO:0000313" key="2">
    <source>
        <dbReference type="Proteomes" id="UP000230108"/>
    </source>
</evidence>
<organism evidence="1 2">
    <name type="scientific">Candidatus Roizmanbacteria bacterium CG_4_10_14_0_8_um_filter_39_9</name>
    <dbReference type="NCBI Taxonomy" id="1974829"/>
    <lineage>
        <taxon>Bacteria</taxon>
        <taxon>Candidatus Roizmaniibacteriota</taxon>
    </lineage>
</organism>